<evidence type="ECO:0000256" key="9">
    <source>
        <dbReference type="ARBA" id="ARBA00022964"/>
    </source>
</evidence>
<evidence type="ECO:0000256" key="15">
    <source>
        <dbReference type="ARBA" id="ARBA00031083"/>
    </source>
</evidence>
<dbReference type="RefSeq" id="XP_049263425.1">
    <property type="nucleotide sequence ID" value="XM_049407114.1"/>
</dbReference>
<feature type="domain" description="JmjC" evidence="17">
    <location>
        <begin position="221"/>
        <end position="387"/>
    </location>
</feature>
<evidence type="ECO:0000256" key="1">
    <source>
        <dbReference type="ARBA" id="ARBA00001954"/>
    </source>
</evidence>
<evidence type="ECO:0000256" key="3">
    <source>
        <dbReference type="ARBA" id="ARBA00008037"/>
    </source>
</evidence>
<dbReference type="InterPro" id="IPR001965">
    <property type="entry name" value="Znf_PHD"/>
</dbReference>
<evidence type="ECO:0000256" key="11">
    <source>
        <dbReference type="ARBA" id="ARBA00023004"/>
    </source>
</evidence>
<evidence type="ECO:0000256" key="4">
    <source>
        <dbReference type="ARBA" id="ARBA00013246"/>
    </source>
</evidence>
<dbReference type="AlphaFoldDB" id="A0A8J5QJC6"/>
<dbReference type="PANTHER" id="PTHR23123">
    <property type="entry name" value="PHD/F-BOX CONTAINING PROTEIN"/>
    <property type="match status" value="1"/>
</dbReference>
<comment type="subcellular location">
    <subcellularLocation>
        <location evidence="2">Nucleus</location>
    </subcellularLocation>
</comment>
<evidence type="ECO:0000256" key="10">
    <source>
        <dbReference type="ARBA" id="ARBA00023002"/>
    </source>
</evidence>
<keyword evidence="7" id="KW-0862">Zinc</keyword>
<gene>
    <name evidence="18" type="ORF">J8A68_003275</name>
</gene>
<dbReference type="PROSITE" id="PS01359">
    <property type="entry name" value="ZF_PHD_1"/>
    <property type="match status" value="1"/>
</dbReference>
<keyword evidence="11" id="KW-0408">Iron</keyword>
<keyword evidence="13" id="KW-0804">Transcription</keyword>
<dbReference type="InterPro" id="IPR041667">
    <property type="entry name" value="Cupin_8"/>
</dbReference>
<dbReference type="SMART" id="SM00249">
    <property type="entry name" value="PHD"/>
    <property type="match status" value="1"/>
</dbReference>
<dbReference type="InterPro" id="IPR041070">
    <property type="entry name" value="JHD"/>
</dbReference>
<dbReference type="PROSITE" id="PS51184">
    <property type="entry name" value="JMJC"/>
    <property type="match status" value="1"/>
</dbReference>
<dbReference type="GO" id="GO:0005634">
    <property type="term" value="C:nucleus"/>
    <property type="evidence" value="ECO:0007669"/>
    <property type="project" value="UniProtKB-SubCell"/>
</dbReference>
<keyword evidence="6" id="KW-0863">Zinc-finger</keyword>
<proteinExistence type="inferred from homology"/>
<evidence type="ECO:0000256" key="5">
    <source>
        <dbReference type="ARBA" id="ARBA00022723"/>
    </source>
</evidence>
<comment type="cofactor">
    <cofactor evidence="1">
        <name>Fe(2+)</name>
        <dbReference type="ChEBI" id="CHEBI:29033"/>
    </cofactor>
</comment>
<comment type="caution">
    <text evidence="18">The sequence shown here is derived from an EMBL/GenBank/DDBJ whole genome shotgun (WGS) entry which is preliminary data.</text>
</comment>
<evidence type="ECO:0000256" key="7">
    <source>
        <dbReference type="ARBA" id="ARBA00022833"/>
    </source>
</evidence>
<dbReference type="OrthoDB" id="5876800at2759"/>
<evidence type="ECO:0000256" key="13">
    <source>
        <dbReference type="ARBA" id="ARBA00023163"/>
    </source>
</evidence>
<keyword evidence="19" id="KW-1185">Reference proteome</keyword>
<accession>A0A8J5QJC6</accession>
<dbReference type="EC" id="1.14.11.27" evidence="4"/>
<evidence type="ECO:0000256" key="16">
    <source>
        <dbReference type="ARBA" id="ARBA00047915"/>
    </source>
</evidence>
<dbReference type="InterPro" id="IPR050690">
    <property type="entry name" value="JHDM1_Histone_Demethylase"/>
</dbReference>
<dbReference type="GeneID" id="73470076"/>
<evidence type="ECO:0000256" key="8">
    <source>
        <dbReference type="ARBA" id="ARBA00022853"/>
    </source>
</evidence>
<comment type="similarity">
    <text evidence="3">Belongs to the JHDM1 histone demethylase family.</text>
</comment>
<evidence type="ECO:0000313" key="19">
    <source>
        <dbReference type="Proteomes" id="UP000694255"/>
    </source>
</evidence>
<dbReference type="SMART" id="SM00558">
    <property type="entry name" value="JmjC"/>
    <property type="match status" value="1"/>
</dbReference>
<organism evidence="18 19">
    <name type="scientific">[Candida] subhashii</name>
    <dbReference type="NCBI Taxonomy" id="561895"/>
    <lineage>
        <taxon>Eukaryota</taxon>
        <taxon>Fungi</taxon>
        <taxon>Dikarya</taxon>
        <taxon>Ascomycota</taxon>
        <taxon>Saccharomycotina</taxon>
        <taxon>Pichiomycetes</taxon>
        <taxon>Debaryomycetaceae</taxon>
        <taxon>Spathaspora</taxon>
    </lineage>
</organism>
<keyword evidence="10" id="KW-0560">Oxidoreductase</keyword>
<dbReference type="InterPro" id="IPR003347">
    <property type="entry name" value="JmjC_dom"/>
</dbReference>
<dbReference type="GO" id="GO:0140680">
    <property type="term" value="F:histone H3K36me/H3K36me2 demethylase activity"/>
    <property type="evidence" value="ECO:0007669"/>
    <property type="project" value="UniProtKB-EC"/>
</dbReference>
<dbReference type="Pfam" id="PF13621">
    <property type="entry name" value="Cupin_8"/>
    <property type="match status" value="1"/>
</dbReference>
<protein>
    <recommendedName>
        <fullName evidence="4">[histone H3]-dimethyl-L-lysine(36) demethylase</fullName>
        <ecNumber evidence="4">1.14.11.27</ecNumber>
    </recommendedName>
    <alternativeName>
        <fullName evidence="15">[Histone-H3]-lysine-36 demethylase 1</fullName>
    </alternativeName>
</protein>
<evidence type="ECO:0000256" key="6">
    <source>
        <dbReference type="ARBA" id="ARBA00022771"/>
    </source>
</evidence>
<dbReference type="Pfam" id="PF17811">
    <property type="entry name" value="JHD"/>
    <property type="match status" value="1"/>
</dbReference>
<evidence type="ECO:0000259" key="17">
    <source>
        <dbReference type="PROSITE" id="PS51184"/>
    </source>
</evidence>
<reference evidence="18 19" key="1">
    <citation type="journal article" date="2021" name="DNA Res.">
        <title>Genome analysis of Candida subhashii reveals its hybrid nature and dual mitochondrial genome conformations.</title>
        <authorList>
            <person name="Mixao V."/>
            <person name="Hegedusova E."/>
            <person name="Saus E."/>
            <person name="Pryszcz L.P."/>
            <person name="Cillingova A."/>
            <person name="Nosek J."/>
            <person name="Gabaldon T."/>
        </authorList>
    </citation>
    <scope>NUCLEOTIDE SEQUENCE [LARGE SCALE GENOMIC DNA]</scope>
    <source>
        <strain evidence="18 19">CBS 10753</strain>
    </source>
</reference>
<evidence type="ECO:0000256" key="12">
    <source>
        <dbReference type="ARBA" id="ARBA00023015"/>
    </source>
</evidence>
<sequence length="491" mass="57132">MKKMPSIDTCPICINNPLDDESRTSSTNISWLQCEPCKQWFHTQCLQLTPLEINNLHSYHCKDCIPKHGDSIYKRKSKRAKVSIDYVALNEGDTFAVDKSCHPHLPKFLEFSNPESKLNPHLNYVDELTKEYALSTEMKKPILIRKANLSKVGMELPIPRNKIDIQYITSKVGDDHPVEVMDVLSQQSVSPGWKMGQWRDYFLTDENSRDRIRNVISLEISQAKGLGDSFKRPTMVEELDLVDKVWNPNDEQSRSKVTKYCLMSVKNSFTDFHIDFGGTSVYYTVCKGLKTFMMYPPTQDNLDLYTSWCLEQTQNFIWFGEYSITKNKKRISPKDGFKVTLEEGDLFIIPSGWIHAVHTPQDSLVIGGNYLTLRDMKMQLKINDIERKTRVPSRFRFPMFNKVIWLTGWYYLNHKDEFIEDIHSKEIKSENTNDEYELLDSLVNHLEWHLELSKTNTSAKRSIPIDLVGKPPVDFINKLAEWRDTFTKTTQ</sequence>
<dbReference type="GO" id="GO:0008270">
    <property type="term" value="F:zinc ion binding"/>
    <property type="evidence" value="ECO:0007669"/>
    <property type="project" value="UniProtKB-KW"/>
</dbReference>
<keyword evidence="14" id="KW-0539">Nucleus</keyword>
<comment type="catalytic activity">
    <reaction evidence="16">
        <text>N(6),N(6)-dimethyl-L-lysyl(36)-[histone H3] + 2 2-oxoglutarate + 2 O2 = L-lysyl(36)-[histone H3] + 2 formaldehyde + 2 succinate + 2 CO2</text>
        <dbReference type="Rhea" id="RHEA:42032"/>
        <dbReference type="Rhea" id="RHEA-COMP:9785"/>
        <dbReference type="Rhea" id="RHEA-COMP:9787"/>
        <dbReference type="ChEBI" id="CHEBI:15379"/>
        <dbReference type="ChEBI" id="CHEBI:16526"/>
        <dbReference type="ChEBI" id="CHEBI:16810"/>
        <dbReference type="ChEBI" id="CHEBI:16842"/>
        <dbReference type="ChEBI" id="CHEBI:29969"/>
        <dbReference type="ChEBI" id="CHEBI:30031"/>
        <dbReference type="ChEBI" id="CHEBI:61976"/>
        <dbReference type="EC" id="1.14.11.27"/>
    </reaction>
</comment>
<keyword evidence="8" id="KW-0156">Chromatin regulator</keyword>
<name>A0A8J5QJC6_9ASCO</name>
<dbReference type="InterPro" id="IPR019786">
    <property type="entry name" value="Zinc_finger_PHD-type_CS"/>
</dbReference>
<dbReference type="Proteomes" id="UP000694255">
    <property type="component" value="Unassembled WGS sequence"/>
</dbReference>
<keyword evidence="12" id="KW-0805">Transcription regulation</keyword>
<evidence type="ECO:0000256" key="14">
    <source>
        <dbReference type="ARBA" id="ARBA00023242"/>
    </source>
</evidence>
<keyword evidence="9" id="KW-0223">Dioxygenase</keyword>
<evidence type="ECO:0000313" key="18">
    <source>
        <dbReference type="EMBL" id="KAG7663193.1"/>
    </source>
</evidence>
<dbReference type="EMBL" id="JAGSYN010000143">
    <property type="protein sequence ID" value="KAG7663193.1"/>
    <property type="molecule type" value="Genomic_DNA"/>
</dbReference>
<keyword evidence="5" id="KW-0479">Metal-binding</keyword>
<evidence type="ECO:0000256" key="2">
    <source>
        <dbReference type="ARBA" id="ARBA00004123"/>
    </source>
</evidence>